<gene>
    <name evidence="1" type="ORF">F4559_003514</name>
</gene>
<dbReference type="Pfam" id="PF14430">
    <property type="entry name" value="Imm1"/>
    <property type="match status" value="1"/>
</dbReference>
<accession>A0A7W7WWA1</accession>
<evidence type="ECO:0000313" key="1">
    <source>
        <dbReference type="EMBL" id="MBB4966155.1"/>
    </source>
</evidence>
<protein>
    <recommendedName>
        <fullName evidence="3">Immunity protein Imm1</fullName>
    </recommendedName>
</protein>
<dbReference type="AlphaFoldDB" id="A0A7W7WWA1"/>
<evidence type="ECO:0008006" key="3">
    <source>
        <dbReference type="Google" id="ProtNLM"/>
    </source>
</evidence>
<organism evidence="1 2">
    <name type="scientific">Saccharothrix violaceirubra</name>
    <dbReference type="NCBI Taxonomy" id="413306"/>
    <lineage>
        <taxon>Bacteria</taxon>
        <taxon>Bacillati</taxon>
        <taxon>Actinomycetota</taxon>
        <taxon>Actinomycetes</taxon>
        <taxon>Pseudonocardiales</taxon>
        <taxon>Pseudonocardiaceae</taxon>
        <taxon>Saccharothrix</taxon>
    </lineage>
</organism>
<comment type="caution">
    <text evidence="1">The sequence shown here is derived from an EMBL/GenBank/DDBJ whole genome shotgun (WGS) entry which is preliminary data.</text>
</comment>
<sequence length="126" mass="14124">MRLIEDVLALDHVHWETVMSVGDEEFYTTPTGPYPNHKLRISVDPAYGYAAINYVDHEDGTMPVASTISTSSLAPPELHLIFSGQTGAVFPSICAISIVDARHALTEWIETRVRPKCVEWQAYDEY</sequence>
<dbReference type="Proteomes" id="UP000542674">
    <property type="component" value="Unassembled WGS sequence"/>
</dbReference>
<proteinExistence type="predicted"/>
<name>A0A7W7WWA1_9PSEU</name>
<keyword evidence="2" id="KW-1185">Reference proteome</keyword>
<evidence type="ECO:0000313" key="2">
    <source>
        <dbReference type="Proteomes" id="UP000542674"/>
    </source>
</evidence>
<dbReference type="EMBL" id="JACHJS010000001">
    <property type="protein sequence ID" value="MBB4966155.1"/>
    <property type="molecule type" value="Genomic_DNA"/>
</dbReference>
<dbReference type="InterPro" id="IPR025680">
    <property type="entry name" value="DddI"/>
</dbReference>
<reference evidence="1 2" key="1">
    <citation type="submission" date="2020-08" db="EMBL/GenBank/DDBJ databases">
        <title>Sequencing the genomes of 1000 actinobacteria strains.</title>
        <authorList>
            <person name="Klenk H.-P."/>
        </authorList>
    </citation>
    <scope>NUCLEOTIDE SEQUENCE [LARGE SCALE GENOMIC DNA]</scope>
    <source>
        <strain evidence="1 2">DSM 45084</strain>
    </source>
</reference>